<dbReference type="Proteomes" id="UP000199518">
    <property type="component" value="Unassembled WGS sequence"/>
</dbReference>
<evidence type="ECO:0000313" key="3">
    <source>
        <dbReference type="EMBL" id="SFI34823.1"/>
    </source>
</evidence>
<keyword evidence="4" id="KW-1185">Reference proteome</keyword>
<evidence type="ECO:0000259" key="2">
    <source>
        <dbReference type="Pfam" id="PF02517"/>
    </source>
</evidence>
<sequence>MNLDSRRDFLLSSALFLAGLVVLSLILAAWAQIHPFHRIHFTLRDAAIACVAAVIMLAVFSNFSNVRDQAEDILGPALARCTWLDLLVLALCVGFSEELLFRGVLEPWAARLHPVGALIAVNLLFGALHAVSLSYAVIAAVLGSILSLLAYGPGGDNLFRPMLAHGIYDFLGFVWTVRDVRKKRILPPSPVGPELPSEHAV</sequence>
<dbReference type="InterPro" id="IPR006311">
    <property type="entry name" value="TAT_signal"/>
</dbReference>
<dbReference type="EMBL" id="FOQD01000008">
    <property type="protein sequence ID" value="SFI34823.1"/>
    <property type="molecule type" value="Genomic_DNA"/>
</dbReference>
<dbReference type="PROSITE" id="PS51318">
    <property type="entry name" value="TAT"/>
    <property type="match status" value="1"/>
</dbReference>
<dbReference type="GO" id="GO:0080120">
    <property type="term" value="P:CAAX-box protein maturation"/>
    <property type="evidence" value="ECO:0007669"/>
    <property type="project" value="UniProtKB-ARBA"/>
</dbReference>
<dbReference type="InterPro" id="IPR003675">
    <property type="entry name" value="Rce1/LyrA-like_dom"/>
</dbReference>
<feature type="domain" description="CAAX prenyl protease 2/Lysostaphin resistance protein A-like" evidence="2">
    <location>
        <begin position="82"/>
        <end position="171"/>
    </location>
</feature>
<proteinExistence type="predicted"/>
<evidence type="ECO:0000256" key="1">
    <source>
        <dbReference type="SAM" id="Phobius"/>
    </source>
</evidence>
<accession>A0A1I3HGP7</accession>
<feature type="transmembrane region" description="Helical" evidence="1">
    <location>
        <begin position="41"/>
        <end position="61"/>
    </location>
</feature>
<evidence type="ECO:0000313" key="4">
    <source>
        <dbReference type="Proteomes" id="UP000199518"/>
    </source>
</evidence>
<dbReference type="GO" id="GO:0004175">
    <property type="term" value="F:endopeptidase activity"/>
    <property type="evidence" value="ECO:0007669"/>
    <property type="project" value="UniProtKB-ARBA"/>
</dbReference>
<keyword evidence="1" id="KW-1133">Transmembrane helix</keyword>
<keyword evidence="1" id="KW-0812">Transmembrane</keyword>
<dbReference type="STRING" id="1576369.SAMN05421753_10853"/>
<gene>
    <name evidence="3" type="ORF">SAMN05421753_10853</name>
</gene>
<feature type="transmembrane region" description="Helical" evidence="1">
    <location>
        <begin position="158"/>
        <end position="177"/>
    </location>
</feature>
<dbReference type="OrthoDB" id="118729at2"/>
<dbReference type="AlphaFoldDB" id="A0A1I3HGP7"/>
<keyword evidence="1" id="KW-0472">Membrane</keyword>
<dbReference type="RefSeq" id="WP_092050283.1">
    <property type="nucleotide sequence ID" value="NZ_FOQD01000008.1"/>
</dbReference>
<protein>
    <recommendedName>
        <fullName evidence="2">CAAX prenyl protease 2/Lysostaphin resistance protein A-like domain-containing protein</fullName>
    </recommendedName>
</protein>
<name>A0A1I3HGP7_9PLAN</name>
<dbReference type="Pfam" id="PF02517">
    <property type="entry name" value="Rce1-like"/>
    <property type="match status" value="1"/>
</dbReference>
<organism evidence="3 4">
    <name type="scientific">Planctomicrobium piriforme</name>
    <dbReference type="NCBI Taxonomy" id="1576369"/>
    <lineage>
        <taxon>Bacteria</taxon>
        <taxon>Pseudomonadati</taxon>
        <taxon>Planctomycetota</taxon>
        <taxon>Planctomycetia</taxon>
        <taxon>Planctomycetales</taxon>
        <taxon>Planctomycetaceae</taxon>
        <taxon>Planctomicrobium</taxon>
    </lineage>
</organism>
<reference evidence="4" key="1">
    <citation type="submission" date="2016-10" db="EMBL/GenBank/DDBJ databases">
        <authorList>
            <person name="Varghese N."/>
            <person name="Submissions S."/>
        </authorList>
    </citation>
    <scope>NUCLEOTIDE SEQUENCE [LARGE SCALE GENOMIC DNA]</scope>
    <source>
        <strain evidence="4">DSM 26348</strain>
    </source>
</reference>